<dbReference type="InterPro" id="IPR011991">
    <property type="entry name" value="ArsR-like_HTH"/>
</dbReference>
<keyword evidence="6" id="KW-1185">Reference proteome</keyword>
<organism evidence="5 6">
    <name type="scientific">Arthrobacter echini</name>
    <dbReference type="NCBI Taxonomy" id="1529066"/>
    <lineage>
        <taxon>Bacteria</taxon>
        <taxon>Bacillati</taxon>
        <taxon>Actinomycetota</taxon>
        <taxon>Actinomycetes</taxon>
        <taxon>Micrococcales</taxon>
        <taxon>Micrococcaceae</taxon>
        <taxon>Arthrobacter</taxon>
    </lineage>
</organism>
<protein>
    <submittedName>
        <fullName evidence="5">Helix-turn-helix transcriptional regulator</fullName>
    </submittedName>
</protein>
<proteinExistence type="predicted"/>
<dbReference type="CDD" id="cd00090">
    <property type="entry name" value="HTH_ARSR"/>
    <property type="match status" value="1"/>
</dbReference>
<evidence type="ECO:0000256" key="3">
    <source>
        <dbReference type="ARBA" id="ARBA00023163"/>
    </source>
</evidence>
<dbReference type="InterPro" id="IPR036390">
    <property type="entry name" value="WH_DNA-bd_sf"/>
</dbReference>
<dbReference type="Pfam" id="PF01638">
    <property type="entry name" value="HxlR"/>
    <property type="match status" value="1"/>
</dbReference>
<dbReference type="SUPFAM" id="SSF46785">
    <property type="entry name" value="Winged helix' DNA-binding domain"/>
    <property type="match status" value="1"/>
</dbReference>
<evidence type="ECO:0000256" key="1">
    <source>
        <dbReference type="ARBA" id="ARBA00023015"/>
    </source>
</evidence>
<sequence>MHDADVLPGKAPSWCRELLAGSTHFNDLRRGNPKMSPALLSKRLRRLERSGVVQRRVEGTHVSYVLTPSGEELRPAVEALAAWGIRWIGELGEEDLDPHLLLWDMRRTLPLQAWPRGRTVVAFEFDDVPRGAARWWLCISGNQVDVCDVDPGFDVDLTVRIGLRTMVELWRGDRSWQQTLRGELITLTGTSELAHRLPVLLGQMPTAAVPRPG</sequence>
<dbReference type="PANTHER" id="PTHR33204">
    <property type="entry name" value="TRANSCRIPTIONAL REGULATOR, MARR FAMILY"/>
    <property type="match status" value="1"/>
</dbReference>
<dbReference type="InterPro" id="IPR002577">
    <property type="entry name" value="HTH_HxlR"/>
</dbReference>
<feature type="domain" description="HTH hxlR-type" evidence="4">
    <location>
        <begin position="1"/>
        <end position="92"/>
    </location>
</feature>
<name>A0A5D0XSB7_9MICC</name>
<evidence type="ECO:0000313" key="5">
    <source>
        <dbReference type="EMBL" id="TYC99180.1"/>
    </source>
</evidence>
<dbReference type="InterPro" id="IPR036388">
    <property type="entry name" value="WH-like_DNA-bd_sf"/>
</dbReference>
<dbReference type="EMBL" id="VSLD01000003">
    <property type="protein sequence ID" value="TYC99180.1"/>
    <property type="molecule type" value="Genomic_DNA"/>
</dbReference>
<evidence type="ECO:0000259" key="4">
    <source>
        <dbReference type="PROSITE" id="PS51118"/>
    </source>
</evidence>
<gene>
    <name evidence="5" type="ORF">FQ377_08075</name>
</gene>
<dbReference type="PROSITE" id="PS51118">
    <property type="entry name" value="HTH_HXLR"/>
    <property type="match status" value="1"/>
</dbReference>
<keyword evidence="1" id="KW-0805">Transcription regulation</keyword>
<evidence type="ECO:0000313" key="6">
    <source>
        <dbReference type="Proteomes" id="UP000323410"/>
    </source>
</evidence>
<dbReference type="Gene3D" id="1.10.10.10">
    <property type="entry name" value="Winged helix-like DNA-binding domain superfamily/Winged helix DNA-binding domain"/>
    <property type="match status" value="1"/>
</dbReference>
<dbReference type="SUPFAM" id="SSF55718">
    <property type="entry name" value="SCP-like"/>
    <property type="match status" value="1"/>
</dbReference>
<comment type="caution">
    <text evidence="5">The sequence shown here is derived from an EMBL/GenBank/DDBJ whole genome shotgun (WGS) entry which is preliminary data.</text>
</comment>
<dbReference type="PANTHER" id="PTHR33204:SF18">
    <property type="entry name" value="TRANSCRIPTIONAL REGULATORY PROTEIN"/>
    <property type="match status" value="1"/>
</dbReference>
<dbReference type="AlphaFoldDB" id="A0A5D0XSB7"/>
<dbReference type="InterPro" id="IPR036527">
    <property type="entry name" value="SCP2_sterol-bd_dom_sf"/>
</dbReference>
<keyword evidence="3" id="KW-0804">Transcription</keyword>
<reference evidence="5 6" key="1">
    <citation type="submission" date="2019-08" db="EMBL/GenBank/DDBJ databases">
        <title>Genone of Arthrobacter echini P9.</title>
        <authorList>
            <person name="Bowman J.P."/>
        </authorList>
    </citation>
    <scope>NUCLEOTIDE SEQUENCE [LARGE SCALE GENOMIC DNA]</scope>
    <source>
        <strain evidence="5 6">P9</strain>
    </source>
</reference>
<keyword evidence="2" id="KW-0238">DNA-binding</keyword>
<dbReference type="GO" id="GO:0003677">
    <property type="term" value="F:DNA binding"/>
    <property type="evidence" value="ECO:0007669"/>
    <property type="project" value="UniProtKB-KW"/>
</dbReference>
<dbReference type="OrthoDB" id="9792527at2"/>
<accession>A0A5D0XSB7</accession>
<evidence type="ECO:0000256" key="2">
    <source>
        <dbReference type="ARBA" id="ARBA00023125"/>
    </source>
</evidence>
<dbReference type="Proteomes" id="UP000323410">
    <property type="component" value="Unassembled WGS sequence"/>
</dbReference>